<dbReference type="Proteomes" id="UP001163321">
    <property type="component" value="Chromosome 9"/>
</dbReference>
<protein>
    <submittedName>
        <fullName evidence="1">Uncharacterized protein</fullName>
    </submittedName>
</protein>
<proteinExistence type="predicted"/>
<comment type="caution">
    <text evidence="1">The sequence shown here is derived from an EMBL/GenBank/DDBJ whole genome shotgun (WGS) entry which is preliminary data.</text>
</comment>
<reference evidence="1 2" key="1">
    <citation type="journal article" date="2022" name="bioRxiv">
        <title>The genome of the oomycete Peronosclerospora sorghi, a cosmopolitan pathogen of maize and sorghum, is inflated with dispersed pseudogenes.</title>
        <authorList>
            <person name="Fletcher K."/>
            <person name="Martin F."/>
            <person name="Isakeit T."/>
            <person name="Cavanaugh K."/>
            <person name="Magill C."/>
            <person name="Michelmore R."/>
        </authorList>
    </citation>
    <scope>NUCLEOTIDE SEQUENCE [LARGE SCALE GENOMIC DNA]</scope>
    <source>
        <strain evidence="1">P6</strain>
    </source>
</reference>
<evidence type="ECO:0000313" key="2">
    <source>
        <dbReference type="Proteomes" id="UP001163321"/>
    </source>
</evidence>
<dbReference type="EMBL" id="CM047588">
    <property type="protein sequence ID" value="KAI9905258.1"/>
    <property type="molecule type" value="Genomic_DNA"/>
</dbReference>
<organism evidence="1 2">
    <name type="scientific">Peronosclerospora sorghi</name>
    <dbReference type="NCBI Taxonomy" id="230839"/>
    <lineage>
        <taxon>Eukaryota</taxon>
        <taxon>Sar</taxon>
        <taxon>Stramenopiles</taxon>
        <taxon>Oomycota</taxon>
        <taxon>Peronosporomycetes</taxon>
        <taxon>Peronosporales</taxon>
        <taxon>Peronosporaceae</taxon>
        <taxon>Peronosclerospora</taxon>
    </lineage>
</organism>
<accession>A0ACC0VFL3</accession>
<sequence>MEKPFEDKGREEKHAEVNGMIELAQIMESASVADVWMVNASASGEDEVLCERRHLAALELRRSSLFLWVRRLMQGQGPVASRCVQRTLDNALALTSREVHRTMVADLKAKFELPLAYI</sequence>
<gene>
    <name evidence="1" type="ORF">PsorP6_013804</name>
</gene>
<name>A0ACC0VFL3_9STRA</name>
<evidence type="ECO:0000313" key="1">
    <source>
        <dbReference type="EMBL" id="KAI9905258.1"/>
    </source>
</evidence>
<keyword evidence="2" id="KW-1185">Reference proteome</keyword>